<feature type="domain" description="PAS" evidence="9">
    <location>
        <begin position="254"/>
        <end position="325"/>
    </location>
</feature>
<evidence type="ECO:0000313" key="12">
    <source>
        <dbReference type="Proteomes" id="UP001500027"/>
    </source>
</evidence>
<dbReference type="SUPFAM" id="SSF55785">
    <property type="entry name" value="PYP-like sensor domain (PAS domain)"/>
    <property type="match status" value="3"/>
</dbReference>
<dbReference type="CDD" id="cd00075">
    <property type="entry name" value="HATPase"/>
    <property type="match status" value="1"/>
</dbReference>
<dbReference type="InterPro" id="IPR004358">
    <property type="entry name" value="Sig_transdc_His_kin-like_C"/>
</dbReference>
<evidence type="ECO:0000256" key="7">
    <source>
        <dbReference type="SAM" id="Coils"/>
    </source>
</evidence>
<dbReference type="SUPFAM" id="SSF55874">
    <property type="entry name" value="ATPase domain of HSP90 chaperone/DNA topoisomerase II/histidine kinase"/>
    <property type="match status" value="1"/>
</dbReference>
<dbReference type="SMART" id="SM00086">
    <property type="entry name" value="PAC"/>
    <property type="match status" value="3"/>
</dbReference>
<feature type="coiled-coil region" evidence="7">
    <location>
        <begin position="374"/>
        <end position="401"/>
    </location>
</feature>
<dbReference type="SUPFAM" id="SSF47384">
    <property type="entry name" value="Homodimeric domain of signal transducing histidine kinase"/>
    <property type="match status" value="1"/>
</dbReference>
<dbReference type="InterPro" id="IPR003661">
    <property type="entry name" value="HisK_dim/P_dom"/>
</dbReference>
<dbReference type="InterPro" id="IPR035965">
    <property type="entry name" value="PAS-like_dom_sf"/>
</dbReference>
<dbReference type="InterPro" id="IPR005467">
    <property type="entry name" value="His_kinase_dom"/>
</dbReference>
<protein>
    <recommendedName>
        <fullName evidence="2">histidine kinase</fullName>
        <ecNumber evidence="2">2.7.13.3</ecNumber>
    </recommendedName>
</protein>
<dbReference type="PANTHER" id="PTHR43711">
    <property type="entry name" value="TWO-COMPONENT HISTIDINE KINASE"/>
    <property type="match status" value="1"/>
</dbReference>
<dbReference type="PROSITE" id="PS50109">
    <property type="entry name" value="HIS_KIN"/>
    <property type="match status" value="1"/>
</dbReference>
<dbReference type="InterPro" id="IPR036097">
    <property type="entry name" value="HisK_dim/P_sf"/>
</dbReference>
<dbReference type="InterPro" id="IPR050736">
    <property type="entry name" value="Sensor_HK_Regulatory"/>
</dbReference>
<dbReference type="Gene3D" id="3.30.565.10">
    <property type="entry name" value="Histidine kinase-like ATPase, C-terminal domain"/>
    <property type="match status" value="1"/>
</dbReference>
<keyword evidence="3" id="KW-0597">Phosphoprotein</keyword>
<comment type="catalytic activity">
    <reaction evidence="1">
        <text>ATP + protein L-histidine = ADP + protein N-phospho-L-histidine.</text>
        <dbReference type="EC" id="2.7.13.3"/>
    </reaction>
</comment>
<keyword evidence="5" id="KW-0418">Kinase</keyword>
<dbReference type="Pfam" id="PF02518">
    <property type="entry name" value="HATPase_c"/>
    <property type="match status" value="1"/>
</dbReference>
<dbReference type="InterPro" id="IPR000700">
    <property type="entry name" value="PAS-assoc_C"/>
</dbReference>
<evidence type="ECO:0000256" key="1">
    <source>
        <dbReference type="ARBA" id="ARBA00000085"/>
    </source>
</evidence>
<dbReference type="RefSeq" id="WP_139002324.1">
    <property type="nucleotide sequence ID" value="NZ_BAABAV010000002.1"/>
</dbReference>
<dbReference type="Pfam" id="PF13426">
    <property type="entry name" value="PAS_9"/>
    <property type="match status" value="3"/>
</dbReference>
<proteinExistence type="predicted"/>
<dbReference type="Gene3D" id="1.10.287.130">
    <property type="match status" value="1"/>
</dbReference>
<accession>A0ABP8ECT9</accession>
<evidence type="ECO:0000256" key="6">
    <source>
        <dbReference type="ARBA" id="ARBA00023012"/>
    </source>
</evidence>
<dbReference type="EMBL" id="BAABAV010000002">
    <property type="protein sequence ID" value="GAA4269936.1"/>
    <property type="molecule type" value="Genomic_DNA"/>
</dbReference>
<feature type="domain" description="PAC" evidence="10">
    <location>
        <begin position="327"/>
        <end position="379"/>
    </location>
</feature>
<evidence type="ECO:0000256" key="5">
    <source>
        <dbReference type="ARBA" id="ARBA00022777"/>
    </source>
</evidence>
<comment type="caution">
    <text evidence="11">The sequence shown here is derived from an EMBL/GenBank/DDBJ whole genome shotgun (WGS) entry which is preliminary data.</text>
</comment>
<dbReference type="Gene3D" id="3.30.450.20">
    <property type="entry name" value="PAS domain"/>
    <property type="match status" value="3"/>
</dbReference>
<dbReference type="SMART" id="SM00091">
    <property type="entry name" value="PAS"/>
    <property type="match status" value="3"/>
</dbReference>
<organism evidence="11 12">
    <name type="scientific">Hyunsoonleella aestuarii</name>
    <dbReference type="NCBI Taxonomy" id="912802"/>
    <lineage>
        <taxon>Bacteria</taxon>
        <taxon>Pseudomonadati</taxon>
        <taxon>Bacteroidota</taxon>
        <taxon>Flavobacteriia</taxon>
        <taxon>Flavobacteriales</taxon>
        <taxon>Flavobacteriaceae</taxon>
    </lineage>
</organism>
<feature type="domain" description="Histidine kinase" evidence="8">
    <location>
        <begin position="408"/>
        <end position="624"/>
    </location>
</feature>
<evidence type="ECO:0000259" key="10">
    <source>
        <dbReference type="PROSITE" id="PS50113"/>
    </source>
</evidence>
<dbReference type="Pfam" id="PF00512">
    <property type="entry name" value="HisKA"/>
    <property type="match status" value="1"/>
</dbReference>
<feature type="domain" description="PAS" evidence="9">
    <location>
        <begin position="135"/>
        <end position="202"/>
    </location>
</feature>
<keyword evidence="7" id="KW-0175">Coiled coil</keyword>
<dbReference type="SMART" id="SM00388">
    <property type="entry name" value="HisKA"/>
    <property type="match status" value="1"/>
</dbReference>
<dbReference type="InterPro" id="IPR036890">
    <property type="entry name" value="HATPase_C_sf"/>
</dbReference>
<dbReference type="CDD" id="cd00130">
    <property type="entry name" value="PAS"/>
    <property type="match status" value="3"/>
</dbReference>
<evidence type="ECO:0000256" key="2">
    <source>
        <dbReference type="ARBA" id="ARBA00012438"/>
    </source>
</evidence>
<dbReference type="SMART" id="SM00387">
    <property type="entry name" value="HATPase_c"/>
    <property type="match status" value="1"/>
</dbReference>
<keyword evidence="4" id="KW-0808">Transferase</keyword>
<feature type="domain" description="PAC" evidence="10">
    <location>
        <begin position="203"/>
        <end position="257"/>
    </location>
</feature>
<dbReference type="CDD" id="cd00082">
    <property type="entry name" value="HisKA"/>
    <property type="match status" value="1"/>
</dbReference>
<feature type="domain" description="PAS" evidence="9">
    <location>
        <begin position="5"/>
        <end position="75"/>
    </location>
</feature>
<dbReference type="NCBIfam" id="TIGR00229">
    <property type="entry name" value="sensory_box"/>
    <property type="match status" value="3"/>
</dbReference>
<dbReference type="InterPro" id="IPR000014">
    <property type="entry name" value="PAS"/>
</dbReference>
<keyword evidence="12" id="KW-1185">Reference proteome</keyword>
<reference evidence="12" key="1">
    <citation type="journal article" date="2019" name="Int. J. Syst. Evol. Microbiol.">
        <title>The Global Catalogue of Microorganisms (GCM) 10K type strain sequencing project: providing services to taxonomists for standard genome sequencing and annotation.</title>
        <authorList>
            <consortium name="The Broad Institute Genomics Platform"/>
            <consortium name="The Broad Institute Genome Sequencing Center for Infectious Disease"/>
            <person name="Wu L."/>
            <person name="Ma J."/>
        </authorList>
    </citation>
    <scope>NUCLEOTIDE SEQUENCE [LARGE SCALE GENOMIC DNA]</scope>
    <source>
        <strain evidence="12">JCM 17452</strain>
    </source>
</reference>
<evidence type="ECO:0000256" key="3">
    <source>
        <dbReference type="ARBA" id="ARBA00022553"/>
    </source>
</evidence>
<dbReference type="PROSITE" id="PS50112">
    <property type="entry name" value="PAS"/>
    <property type="match status" value="3"/>
</dbReference>
<dbReference type="PANTHER" id="PTHR43711:SF1">
    <property type="entry name" value="HISTIDINE KINASE 1"/>
    <property type="match status" value="1"/>
</dbReference>
<evidence type="ECO:0000259" key="9">
    <source>
        <dbReference type="PROSITE" id="PS50112"/>
    </source>
</evidence>
<evidence type="ECO:0000313" key="11">
    <source>
        <dbReference type="EMBL" id="GAA4269936.1"/>
    </source>
</evidence>
<dbReference type="PROSITE" id="PS50113">
    <property type="entry name" value="PAC"/>
    <property type="match status" value="2"/>
</dbReference>
<keyword evidence="6" id="KW-0902">Two-component regulatory system</keyword>
<gene>
    <name evidence="11" type="ORF">GCM10022257_20370</name>
</gene>
<dbReference type="InterPro" id="IPR003594">
    <property type="entry name" value="HATPase_dom"/>
</dbReference>
<dbReference type="PRINTS" id="PR00344">
    <property type="entry name" value="BCTRLSENSOR"/>
</dbReference>
<sequence length="630" mass="72866">MFKQDQEIFNVLLETVSEGVVIVDNHQHIMEVNQSSETIFGYTKTELMGKELNLLIPSNFHDNHSKYFDEFIKKGKRRTMGEATDIFALKKDGTIIPVEVELNPFTIYNKTYVMALVKDISKKKEIEKNLMLRSKALQSANNGIIITDALKHDNPVIYFNLAFQKLTGFSDKEILNHNCRFLQGKDRDQPPLNALREAIKKGESCQATLRNYKKDGTMFWNDLYVFPITNDKGIVTNFIGIQNDVTLKINAEAERHHLASIFHESLNEIYVFDSKSLKFINVNFGAQKNIGYDLEELKGMTPLDIKPLENEENFRQKISELLEKNVEKIEFESIHKRKDGTTYPIDVHLQLSNLGEKEVFVAIILDITEQKNYTHKLENKVEERTEQLKRALEKEKELNQLKTSFLSLVSHELKTPLSAILTSSQLLSKYQLKEHQEKREKHIKTIIDKVHFLNNILNDFLSFEKLETGKVNYRFHDFKLSKVVNEAVYDANMLLKEGQQIKYPENIDEISLFQDEKIIQLILSNLLHNAIKYSPERSIIEIYIKQDKKNTTLTLKDHGIGIPKKDQKHIFERYFRAENVVNTQGTGIGLNIIKSHLENFGGTINFESEENKGTTFIVIIPNIAQQTITI</sequence>
<dbReference type="InterPro" id="IPR001610">
    <property type="entry name" value="PAC"/>
</dbReference>
<name>A0ABP8ECT9_9FLAO</name>
<dbReference type="EC" id="2.7.13.3" evidence="2"/>
<evidence type="ECO:0000259" key="8">
    <source>
        <dbReference type="PROSITE" id="PS50109"/>
    </source>
</evidence>
<evidence type="ECO:0000256" key="4">
    <source>
        <dbReference type="ARBA" id="ARBA00022679"/>
    </source>
</evidence>
<dbReference type="Proteomes" id="UP001500027">
    <property type="component" value="Unassembled WGS sequence"/>
</dbReference>